<dbReference type="PANTHER" id="PTHR13068:SF133">
    <property type="entry name" value="MITOCHONDRIAL TRANSCRIPTION TERMINATION FACTOR FAMILY PROTEIN"/>
    <property type="match status" value="1"/>
</dbReference>
<dbReference type="Proteomes" id="UP000027138">
    <property type="component" value="Unassembled WGS sequence"/>
</dbReference>
<keyword evidence="2" id="KW-0806">Transcription termination</keyword>
<keyword evidence="5" id="KW-1185">Reference proteome</keyword>
<keyword evidence="2" id="KW-0805">Transcription regulation</keyword>
<accession>A0A067LFE3</accession>
<dbReference type="OrthoDB" id="637682at2759"/>
<dbReference type="AlphaFoldDB" id="A0A067LFE3"/>
<keyword evidence="2" id="KW-0804">Transcription</keyword>
<organism evidence="4 5">
    <name type="scientific">Jatropha curcas</name>
    <name type="common">Barbados nut</name>
    <dbReference type="NCBI Taxonomy" id="180498"/>
    <lineage>
        <taxon>Eukaryota</taxon>
        <taxon>Viridiplantae</taxon>
        <taxon>Streptophyta</taxon>
        <taxon>Embryophyta</taxon>
        <taxon>Tracheophyta</taxon>
        <taxon>Spermatophyta</taxon>
        <taxon>Magnoliopsida</taxon>
        <taxon>eudicotyledons</taxon>
        <taxon>Gunneridae</taxon>
        <taxon>Pentapetalae</taxon>
        <taxon>rosids</taxon>
        <taxon>fabids</taxon>
        <taxon>Malpighiales</taxon>
        <taxon>Euphorbiaceae</taxon>
        <taxon>Crotonoideae</taxon>
        <taxon>Jatropheae</taxon>
        <taxon>Jatropha</taxon>
    </lineage>
</organism>
<dbReference type="GO" id="GO:0006353">
    <property type="term" value="P:DNA-templated transcription termination"/>
    <property type="evidence" value="ECO:0007669"/>
    <property type="project" value="UniProtKB-KW"/>
</dbReference>
<keyword evidence="3" id="KW-0809">Transit peptide</keyword>
<comment type="similarity">
    <text evidence="1">Belongs to the mTERF family.</text>
</comment>
<name>A0A067LFE3_JATCU</name>
<evidence type="ECO:0000313" key="4">
    <source>
        <dbReference type="EMBL" id="KDP42804.1"/>
    </source>
</evidence>
<dbReference type="PANTHER" id="PTHR13068">
    <property type="entry name" value="CGI-12 PROTEIN-RELATED"/>
    <property type="match status" value="1"/>
</dbReference>
<dbReference type="SMART" id="SM00733">
    <property type="entry name" value="Mterf"/>
    <property type="match status" value="6"/>
</dbReference>
<dbReference type="FunFam" id="1.25.70.10:FF:000001">
    <property type="entry name" value="Mitochondrial transcription termination factor-like"/>
    <property type="match status" value="1"/>
</dbReference>
<evidence type="ECO:0000256" key="2">
    <source>
        <dbReference type="ARBA" id="ARBA00022472"/>
    </source>
</evidence>
<proteinExistence type="inferred from homology"/>
<dbReference type="Pfam" id="PF02536">
    <property type="entry name" value="mTERF"/>
    <property type="match status" value="1"/>
</dbReference>
<gene>
    <name evidence="4" type="ORF">JCGZ_23746</name>
</gene>
<sequence>MVKRRPNLLLADPEKTILPKLNFFSSIGMAGPDIANVISSCPLILTCSLRNRIIPVYEFLKCALLFDDDLLIKAMSKPSRNFLQDVESVSAPNLLVLREIGMPQSVIQLILIHYFNLLCCNVDKFSNKIKEVISMGFCPRETKFVHALGVLVQLSESNFQDRIEVYGRLGWSKDDILSAFKKHPNFMKFSEKKIIAAVDFLINVMGMKRSELAAYPYFFSYSLKKRIIPRALVIKILMSKGVMEKNLRFHSVLKLSEKCFSERYVEKHLENIPYLQDVFEGRMCPQELGFQYGL</sequence>
<dbReference type="Gene3D" id="1.25.70.10">
    <property type="entry name" value="Transcription termination factor 3, mitochondrial"/>
    <property type="match status" value="1"/>
</dbReference>
<evidence type="ECO:0000256" key="3">
    <source>
        <dbReference type="ARBA" id="ARBA00022946"/>
    </source>
</evidence>
<evidence type="ECO:0000313" key="5">
    <source>
        <dbReference type="Proteomes" id="UP000027138"/>
    </source>
</evidence>
<dbReference type="InterPro" id="IPR003690">
    <property type="entry name" value="MTERF"/>
</dbReference>
<dbReference type="EMBL" id="KK914286">
    <property type="protein sequence ID" value="KDP42804.1"/>
    <property type="molecule type" value="Genomic_DNA"/>
</dbReference>
<reference evidence="4 5" key="1">
    <citation type="journal article" date="2014" name="PLoS ONE">
        <title>Global Analysis of Gene Expression Profiles in Physic Nut (Jatropha curcas L.) Seedlings Exposed to Salt Stress.</title>
        <authorList>
            <person name="Zhang L."/>
            <person name="Zhang C."/>
            <person name="Wu P."/>
            <person name="Chen Y."/>
            <person name="Li M."/>
            <person name="Jiang H."/>
            <person name="Wu G."/>
        </authorList>
    </citation>
    <scope>NUCLEOTIDE SEQUENCE [LARGE SCALE GENOMIC DNA]</scope>
    <source>
        <strain evidence="5">cv. GZQX0401</strain>
        <tissue evidence="4">Young leaves</tissue>
    </source>
</reference>
<dbReference type="GO" id="GO:0003676">
    <property type="term" value="F:nucleic acid binding"/>
    <property type="evidence" value="ECO:0007669"/>
    <property type="project" value="InterPro"/>
</dbReference>
<protein>
    <submittedName>
        <fullName evidence="4">Uncharacterized protein</fullName>
    </submittedName>
</protein>
<dbReference type="InterPro" id="IPR038538">
    <property type="entry name" value="MTERF_sf"/>
</dbReference>
<evidence type="ECO:0000256" key="1">
    <source>
        <dbReference type="ARBA" id="ARBA00007692"/>
    </source>
</evidence>